<dbReference type="InterPro" id="IPR013216">
    <property type="entry name" value="Methyltransf_11"/>
</dbReference>
<dbReference type="SUPFAM" id="SSF53335">
    <property type="entry name" value="S-adenosyl-L-methionine-dependent methyltransferases"/>
    <property type="match status" value="1"/>
</dbReference>
<accession>A0A401UIB1</accession>
<dbReference type="GO" id="GO:0003700">
    <property type="term" value="F:DNA-binding transcription factor activity"/>
    <property type="evidence" value="ECO:0007669"/>
    <property type="project" value="InterPro"/>
</dbReference>
<evidence type="ECO:0000256" key="1">
    <source>
        <dbReference type="ARBA" id="ARBA00023015"/>
    </source>
</evidence>
<dbReference type="InterPro" id="IPR047057">
    <property type="entry name" value="MerR_fam"/>
</dbReference>
<dbReference type="AlphaFoldDB" id="A0A401UIB1"/>
<evidence type="ECO:0000313" key="6">
    <source>
        <dbReference type="Proteomes" id="UP000287872"/>
    </source>
</evidence>
<dbReference type="CDD" id="cd00592">
    <property type="entry name" value="HTH_MerR-like"/>
    <property type="match status" value="1"/>
</dbReference>
<evidence type="ECO:0000256" key="3">
    <source>
        <dbReference type="ARBA" id="ARBA00023163"/>
    </source>
</evidence>
<dbReference type="PROSITE" id="PS50937">
    <property type="entry name" value="HTH_MERR_2"/>
    <property type="match status" value="1"/>
</dbReference>
<dbReference type="OrthoDB" id="122388at2"/>
<dbReference type="RefSeq" id="WP_124998579.1">
    <property type="nucleotide sequence ID" value="NZ_BHYK01000004.1"/>
</dbReference>
<dbReference type="PANTHER" id="PTHR30204">
    <property type="entry name" value="REDOX-CYCLING DRUG-SENSING TRANSCRIPTIONAL ACTIVATOR SOXR"/>
    <property type="match status" value="1"/>
</dbReference>
<comment type="caution">
    <text evidence="5">The sequence shown here is derived from an EMBL/GenBank/DDBJ whole genome shotgun (WGS) entry which is preliminary data.</text>
</comment>
<dbReference type="Proteomes" id="UP000287872">
    <property type="component" value="Unassembled WGS sequence"/>
</dbReference>
<proteinExistence type="predicted"/>
<keyword evidence="1" id="KW-0805">Transcription regulation</keyword>
<reference evidence="5 6" key="1">
    <citation type="submission" date="2018-11" db="EMBL/GenBank/DDBJ databases">
        <title>Genome sequencing and assembly of Clostridium tagluense strain A121.</title>
        <authorList>
            <person name="Murakami T."/>
            <person name="Segawa T."/>
            <person name="Shcherbakova V.A."/>
            <person name="Mori H."/>
            <person name="Yoshimura Y."/>
        </authorList>
    </citation>
    <scope>NUCLEOTIDE SEQUENCE [LARGE SCALE GENOMIC DNA]</scope>
    <source>
        <strain evidence="5 6">A121</strain>
    </source>
</reference>
<dbReference type="InterPro" id="IPR000551">
    <property type="entry name" value="MerR-type_HTH_dom"/>
</dbReference>
<dbReference type="CDD" id="cd02440">
    <property type="entry name" value="AdoMet_MTases"/>
    <property type="match status" value="1"/>
</dbReference>
<keyword evidence="3" id="KW-0804">Transcription</keyword>
<evidence type="ECO:0000313" key="5">
    <source>
        <dbReference type="EMBL" id="GCD09301.1"/>
    </source>
</evidence>
<dbReference type="Gene3D" id="1.10.1660.10">
    <property type="match status" value="1"/>
</dbReference>
<dbReference type="InterPro" id="IPR009061">
    <property type="entry name" value="DNA-bd_dom_put_sf"/>
</dbReference>
<dbReference type="PANTHER" id="PTHR30204:SF94">
    <property type="entry name" value="HEAVY METAL-DEPENDENT TRANSCRIPTIONAL REGULATOR HI_0293-RELATED"/>
    <property type="match status" value="1"/>
</dbReference>
<sequence>MEIKYSIKEVAKLFNITTNKIRFYEKKGIITPARDEENNYRYYTEKDLIKLQTILMYRILNIPIEDIEDIIKNDYKNNVLNHFYKQWEIINNEVHRAKLIQNSLEEIMDTIYEANDEKYHRSIIESIKKMNEIYKIKENWKDKWDFDGWAKNYDKDVKGDSGRLKIYKNYEVILDMVFKKATYNIDKEVEILEIGVGTGNLANRFLSIGLHITGLDQSREMLNVAKEKFPKLKLRLGEFLKLPFENNTFDIIVSTYAFHHLNEEEKTVAIKEMLRILKNDGKIIIGDLMFENEKQKHKIMKNLTRKQIDEIEDEYYSNIELLQNEFGKYGKTVNIFQIDEFNIVVEVA</sequence>
<keyword evidence="2" id="KW-0238">DNA-binding</keyword>
<dbReference type="InterPro" id="IPR029063">
    <property type="entry name" value="SAM-dependent_MTases_sf"/>
</dbReference>
<dbReference type="SUPFAM" id="SSF46955">
    <property type="entry name" value="Putative DNA-binding domain"/>
    <property type="match status" value="1"/>
</dbReference>
<dbReference type="Gene3D" id="3.40.50.150">
    <property type="entry name" value="Vaccinia Virus protein VP39"/>
    <property type="match status" value="1"/>
</dbReference>
<keyword evidence="6" id="KW-1185">Reference proteome</keyword>
<dbReference type="GO" id="GO:0003677">
    <property type="term" value="F:DNA binding"/>
    <property type="evidence" value="ECO:0007669"/>
    <property type="project" value="UniProtKB-KW"/>
</dbReference>
<gene>
    <name evidence="5" type="ORF">Ctaglu_09240</name>
</gene>
<dbReference type="Pfam" id="PF08241">
    <property type="entry name" value="Methyltransf_11"/>
    <property type="match status" value="1"/>
</dbReference>
<protein>
    <submittedName>
        <fullName evidence="5">MerR family transcriptional regulator</fullName>
    </submittedName>
</protein>
<dbReference type="EMBL" id="BHYK01000004">
    <property type="protein sequence ID" value="GCD09301.1"/>
    <property type="molecule type" value="Genomic_DNA"/>
</dbReference>
<dbReference type="SMART" id="SM00422">
    <property type="entry name" value="HTH_MERR"/>
    <property type="match status" value="1"/>
</dbReference>
<feature type="domain" description="HTH merR-type" evidence="4">
    <location>
        <begin position="4"/>
        <end position="73"/>
    </location>
</feature>
<evidence type="ECO:0000256" key="2">
    <source>
        <dbReference type="ARBA" id="ARBA00023125"/>
    </source>
</evidence>
<dbReference type="Pfam" id="PF13411">
    <property type="entry name" value="MerR_1"/>
    <property type="match status" value="1"/>
</dbReference>
<name>A0A401UIB1_9CLOT</name>
<evidence type="ECO:0000259" key="4">
    <source>
        <dbReference type="PROSITE" id="PS50937"/>
    </source>
</evidence>
<organism evidence="5 6">
    <name type="scientific">Clostridium tagluense</name>
    <dbReference type="NCBI Taxonomy" id="360422"/>
    <lineage>
        <taxon>Bacteria</taxon>
        <taxon>Bacillati</taxon>
        <taxon>Bacillota</taxon>
        <taxon>Clostridia</taxon>
        <taxon>Eubacteriales</taxon>
        <taxon>Clostridiaceae</taxon>
        <taxon>Clostridium</taxon>
    </lineage>
</organism>
<dbReference type="GO" id="GO:0008757">
    <property type="term" value="F:S-adenosylmethionine-dependent methyltransferase activity"/>
    <property type="evidence" value="ECO:0007669"/>
    <property type="project" value="InterPro"/>
</dbReference>